<evidence type="ECO:0000256" key="3">
    <source>
        <dbReference type="ARBA" id="ARBA00023242"/>
    </source>
</evidence>
<dbReference type="Pfam" id="PF00010">
    <property type="entry name" value="HLH"/>
    <property type="match status" value="1"/>
</dbReference>
<comment type="subcellular location">
    <subcellularLocation>
        <location evidence="1">Nucleus</location>
    </subcellularLocation>
</comment>
<protein>
    <submittedName>
        <fullName evidence="7">Myogenic factor 6-like</fullName>
    </submittedName>
</protein>
<dbReference type="RefSeq" id="XP_055890166.1">
    <property type="nucleotide sequence ID" value="XM_056034191.1"/>
</dbReference>
<evidence type="ECO:0000259" key="5">
    <source>
        <dbReference type="PROSITE" id="PS50888"/>
    </source>
</evidence>
<dbReference type="GeneID" id="106068368"/>
<dbReference type="PANTHER" id="PTHR11534">
    <property type="entry name" value="MYOGENIC FACTOR"/>
    <property type="match status" value="1"/>
</dbReference>
<dbReference type="GO" id="GO:0000978">
    <property type="term" value="F:RNA polymerase II cis-regulatory region sequence-specific DNA binding"/>
    <property type="evidence" value="ECO:0007669"/>
    <property type="project" value="TreeGrafter"/>
</dbReference>
<evidence type="ECO:0000256" key="1">
    <source>
        <dbReference type="ARBA" id="ARBA00004123"/>
    </source>
</evidence>
<dbReference type="GO" id="GO:0000981">
    <property type="term" value="F:DNA-binding transcription factor activity, RNA polymerase II-specific"/>
    <property type="evidence" value="ECO:0007669"/>
    <property type="project" value="TreeGrafter"/>
</dbReference>
<dbReference type="OMA" id="MDISYSH"/>
<feature type="region of interest" description="Disordered" evidence="4">
    <location>
        <begin position="139"/>
        <end position="158"/>
    </location>
</feature>
<reference evidence="7" key="1">
    <citation type="submission" date="2025-08" db="UniProtKB">
        <authorList>
            <consortium name="RefSeq"/>
        </authorList>
    </citation>
    <scope>IDENTIFICATION</scope>
</reference>
<dbReference type="SUPFAM" id="SSF47459">
    <property type="entry name" value="HLH, helix-loop-helix DNA-binding domain"/>
    <property type="match status" value="1"/>
</dbReference>
<dbReference type="OrthoDB" id="10049614at2759"/>
<dbReference type="InterPro" id="IPR002546">
    <property type="entry name" value="MyoD_N"/>
</dbReference>
<feature type="domain" description="BHLH" evidence="5">
    <location>
        <begin position="255"/>
        <end position="306"/>
    </location>
</feature>
<dbReference type="Pfam" id="PF01586">
    <property type="entry name" value="Basic"/>
    <property type="match status" value="1"/>
</dbReference>
<feature type="compositionally biased region" description="Low complexity" evidence="4">
    <location>
        <begin position="323"/>
        <end position="332"/>
    </location>
</feature>
<keyword evidence="2" id="KW-0238">DNA-binding</keyword>
<dbReference type="InterPro" id="IPR039704">
    <property type="entry name" value="Myogenic_factor"/>
</dbReference>
<organism evidence="6 7">
    <name type="scientific">Biomphalaria glabrata</name>
    <name type="common">Bloodfluke planorb</name>
    <name type="synonym">Freshwater snail</name>
    <dbReference type="NCBI Taxonomy" id="6526"/>
    <lineage>
        <taxon>Eukaryota</taxon>
        <taxon>Metazoa</taxon>
        <taxon>Spiralia</taxon>
        <taxon>Lophotrochozoa</taxon>
        <taxon>Mollusca</taxon>
        <taxon>Gastropoda</taxon>
        <taxon>Heterobranchia</taxon>
        <taxon>Euthyneura</taxon>
        <taxon>Panpulmonata</taxon>
        <taxon>Hygrophila</taxon>
        <taxon>Lymnaeoidea</taxon>
        <taxon>Planorbidae</taxon>
        <taxon>Biomphalaria</taxon>
    </lineage>
</organism>
<dbReference type="AlphaFoldDB" id="A0A9W3ASD8"/>
<feature type="region of interest" description="Disordered" evidence="4">
    <location>
        <begin position="314"/>
        <end position="366"/>
    </location>
</feature>
<dbReference type="PROSITE" id="PS50888">
    <property type="entry name" value="BHLH"/>
    <property type="match status" value="1"/>
</dbReference>
<dbReference type="InterPro" id="IPR036638">
    <property type="entry name" value="HLH_DNA-bd_sf"/>
</dbReference>
<keyword evidence="6" id="KW-1185">Reference proteome</keyword>
<dbReference type="FunFam" id="4.10.280.10:FF:000005">
    <property type="entry name" value="Myogenic factor"/>
    <property type="match status" value="1"/>
</dbReference>
<dbReference type="GO" id="GO:0045663">
    <property type="term" value="P:positive regulation of myoblast differentiation"/>
    <property type="evidence" value="ECO:0007669"/>
    <property type="project" value="TreeGrafter"/>
</dbReference>
<name>A0A9W3ASD8_BIOGL</name>
<dbReference type="GO" id="GO:0046983">
    <property type="term" value="F:protein dimerization activity"/>
    <property type="evidence" value="ECO:0007669"/>
    <property type="project" value="InterPro"/>
</dbReference>
<dbReference type="InterPro" id="IPR011598">
    <property type="entry name" value="bHLH_dom"/>
</dbReference>
<evidence type="ECO:0000313" key="7">
    <source>
        <dbReference type="RefSeq" id="XP_055890166.1"/>
    </source>
</evidence>
<dbReference type="CDD" id="cd19699">
    <property type="entry name" value="bHLH_TS_dMYOD_like"/>
    <property type="match status" value="1"/>
</dbReference>
<evidence type="ECO:0000256" key="2">
    <source>
        <dbReference type="ARBA" id="ARBA00023125"/>
    </source>
</evidence>
<sequence length="403" mass="44727">MMMMDYRSCRYEHNTPAMFSGNSFGAGGSEHQDPRQITDISYTHPVQNAVGRQELLSPHHQSYTRSPFSRQYPGEIYSYGGCPSQHFYSDAHAHPHSIYPSNQADYQRRLRSGPATGFAASNGLNPTLDTSKHFLSIKEAARPPTSPPKSKDEIEKVSKRCDKSEDESCIHKQNISPKSAPALDIPPCSPSIDSDACDSKLDDVGNDNGNGLDSCDDDDPEDHIPHVLAPGYHGPNRRCLLWACKACKRKTVTIDRRKAATMRERRRLKRVNEAFETLKRRTCPNPNQRLPKVEILRNAIEYIESLEELLHGSRINRSEETGTDNNSSSSGSEYMGMHSPQYYTDKLQHSSDHNGNYSSPNGYDPAGGNGASSLNCLSLIVESISPNKTPAVLTSMTSSDRPL</sequence>
<dbReference type="SMART" id="SM00353">
    <property type="entry name" value="HLH"/>
    <property type="match status" value="1"/>
</dbReference>
<evidence type="ECO:0000256" key="4">
    <source>
        <dbReference type="SAM" id="MobiDB-lite"/>
    </source>
</evidence>
<proteinExistence type="predicted"/>
<dbReference type="GO" id="GO:0005634">
    <property type="term" value="C:nucleus"/>
    <property type="evidence" value="ECO:0007669"/>
    <property type="project" value="UniProtKB-SubCell"/>
</dbReference>
<accession>A0A9W3ASD8</accession>
<evidence type="ECO:0000313" key="6">
    <source>
        <dbReference type="Proteomes" id="UP001165740"/>
    </source>
</evidence>
<dbReference type="GO" id="GO:0007517">
    <property type="term" value="P:muscle organ development"/>
    <property type="evidence" value="ECO:0007669"/>
    <property type="project" value="InterPro"/>
</dbReference>
<dbReference type="Gene3D" id="4.10.280.10">
    <property type="entry name" value="Helix-loop-helix DNA-binding domain"/>
    <property type="match status" value="1"/>
</dbReference>
<dbReference type="SMART" id="SM00520">
    <property type="entry name" value="BASIC"/>
    <property type="match status" value="1"/>
</dbReference>
<gene>
    <name evidence="7" type="primary">LOC106068368</name>
</gene>
<dbReference type="PANTHER" id="PTHR11534:SF9">
    <property type="entry name" value="MYOGENIC-DETERMINATION PROTEIN"/>
    <property type="match status" value="1"/>
</dbReference>
<keyword evidence="3" id="KW-0539">Nucleus</keyword>
<feature type="compositionally biased region" description="Basic and acidic residues" evidence="4">
    <location>
        <begin position="149"/>
        <end position="158"/>
    </location>
</feature>
<dbReference type="Proteomes" id="UP001165740">
    <property type="component" value="Chromosome 6"/>
</dbReference>